<evidence type="ECO:0000313" key="1">
    <source>
        <dbReference type="EMBL" id="MPN09665.1"/>
    </source>
</evidence>
<name>A0A645F5N9_9ZZZZ</name>
<sequence>MIPSADILEMESFANDLYDTKDNVNTNISMKFISLRINYLLVIISIVYQKKIIISKIITLINITNVGVIF</sequence>
<dbReference type="EMBL" id="VSSQ01055795">
    <property type="protein sequence ID" value="MPN09665.1"/>
    <property type="molecule type" value="Genomic_DNA"/>
</dbReference>
<proteinExistence type="predicted"/>
<dbReference type="AlphaFoldDB" id="A0A645F5N9"/>
<protein>
    <submittedName>
        <fullName evidence="1">Uncharacterized protein</fullName>
    </submittedName>
</protein>
<organism evidence="1">
    <name type="scientific">bioreactor metagenome</name>
    <dbReference type="NCBI Taxonomy" id="1076179"/>
    <lineage>
        <taxon>unclassified sequences</taxon>
        <taxon>metagenomes</taxon>
        <taxon>ecological metagenomes</taxon>
    </lineage>
</organism>
<comment type="caution">
    <text evidence="1">The sequence shown here is derived from an EMBL/GenBank/DDBJ whole genome shotgun (WGS) entry which is preliminary data.</text>
</comment>
<reference evidence="1" key="1">
    <citation type="submission" date="2019-08" db="EMBL/GenBank/DDBJ databases">
        <authorList>
            <person name="Kucharzyk K."/>
            <person name="Murdoch R.W."/>
            <person name="Higgins S."/>
            <person name="Loffler F."/>
        </authorList>
    </citation>
    <scope>NUCLEOTIDE SEQUENCE</scope>
</reference>
<accession>A0A645F5N9</accession>
<gene>
    <name evidence="1" type="ORF">SDC9_156956</name>
</gene>